<proteinExistence type="inferred from homology"/>
<evidence type="ECO:0000256" key="13">
    <source>
        <dbReference type="ARBA" id="ARBA00038333"/>
    </source>
</evidence>
<evidence type="ECO:0000256" key="9">
    <source>
        <dbReference type="ARBA" id="ARBA00022946"/>
    </source>
</evidence>
<evidence type="ECO:0000256" key="4">
    <source>
        <dbReference type="ARBA" id="ARBA00022568"/>
    </source>
</evidence>
<feature type="domain" description="EF-hand" evidence="15">
    <location>
        <begin position="185"/>
        <end position="220"/>
    </location>
</feature>
<reference evidence="17" key="1">
    <citation type="journal article" date="2019" name="Nat. Commun.">
        <title>Expansion of phycobilisome linker gene families in mesophilic red algae.</title>
        <authorList>
            <person name="Lee J."/>
            <person name="Kim D."/>
            <person name="Bhattacharya D."/>
            <person name="Yoon H.S."/>
        </authorList>
    </citation>
    <scope>NUCLEOTIDE SEQUENCE [LARGE SCALE GENOMIC DNA]</scope>
    <source>
        <strain evidence="17">CCMP 1328</strain>
    </source>
</reference>
<sequence>MKSRGNHGASEMVRRGFSPRIVYADSSKMAHMDQQQPYSQPEDGEKQSESEHVAPKSAAPSAVVLQYENRLRQFSSPEKLFAYFASVNVQGEAFMTYEDLILSVTPSLTRSAVEDGTKKAWGVAASGASGSLAVVPAPTLHRADVETSRREARRRKEGTGWKLDISGDGLLSFSEYLFLRTILSLPAANLKLAFVMFDADGSGKVDADEFLQVLNHLSQTGAEPSVSSKRLLNQSLDKNSPLFETFFGANRTGLLDFDTFQTFVEDVQTEFWALEFEYLIKKEQALGSVLDHEATKAPTSAQKSISLSSFTRAIVERSPDKSAEYIQRLDKLAGPSGWDNERISVNEWIDFNRFLQEIPRVDKAIEMYRPGEHKVYVRDFVRAYRAITDKDIPRVHVLALFTVFGGSAEGDLFCVPADDLWRVLQQRPLRFQKTDMVSSPRTAFRCIYDCVSNPSK</sequence>
<evidence type="ECO:0000256" key="8">
    <source>
        <dbReference type="ARBA" id="ARBA00022837"/>
    </source>
</evidence>
<evidence type="ECO:0000256" key="7">
    <source>
        <dbReference type="ARBA" id="ARBA00022792"/>
    </source>
</evidence>
<dbReference type="InterPro" id="IPR002048">
    <property type="entry name" value="EF_hand_dom"/>
</dbReference>
<evidence type="ECO:0000256" key="14">
    <source>
        <dbReference type="SAM" id="MobiDB-lite"/>
    </source>
</evidence>
<keyword evidence="6" id="KW-0677">Repeat</keyword>
<dbReference type="Proteomes" id="UP000324585">
    <property type="component" value="Unassembled WGS sequence"/>
</dbReference>
<dbReference type="Gene3D" id="1.10.238.10">
    <property type="entry name" value="EF-hand"/>
    <property type="match status" value="1"/>
</dbReference>
<dbReference type="PROSITE" id="PS00018">
    <property type="entry name" value="EF_HAND_1"/>
    <property type="match status" value="1"/>
</dbReference>
<keyword evidence="7" id="KW-0999">Mitochondrion inner membrane</keyword>
<dbReference type="GO" id="GO:0036444">
    <property type="term" value="P:calcium import into the mitochondrion"/>
    <property type="evidence" value="ECO:0007669"/>
    <property type="project" value="TreeGrafter"/>
</dbReference>
<dbReference type="PROSITE" id="PS50222">
    <property type="entry name" value="EF_HAND_2"/>
    <property type="match status" value="1"/>
</dbReference>
<dbReference type="Pfam" id="PF00036">
    <property type="entry name" value="EF-hand_1"/>
    <property type="match status" value="1"/>
</dbReference>
<feature type="region of interest" description="Disordered" evidence="14">
    <location>
        <begin position="24"/>
        <end position="59"/>
    </location>
</feature>
<gene>
    <name evidence="16" type="ORF">FVE85_1965</name>
</gene>
<dbReference type="InterPro" id="IPR039800">
    <property type="entry name" value="MICU1/2/3"/>
</dbReference>
<keyword evidence="5" id="KW-0479">Metal-binding</keyword>
<comment type="caution">
    <text evidence="16">The sequence shown here is derived from an EMBL/GenBank/DDBJ whole genome shotgun (WGS) entry which is preliminary data.</text>
</comment>
<evidence type="ECO:0000256" key="11">
    <source>
        <dbReference type="ARBA" id="ARBA00023128"/>
    </source>
</evidence>
<comment type="similarity">
    <text evidence="13">Belongs to the MICU1 family. MICU1 subfamily.</text>
</comment>
<comment type="subcellular location">
    <subcellularLocation>
        <location evidence="1">Mitochondrion inner membrane</location>
    </subcellularLocation>
    <subcellularLocation>
        <location evidence="2">Mitochondrion intermembrane space</location>
    </subcellularLocation>
</comment>
<keyword evidence="11" id="KW-0496">Mitochondrion</keyword>
<evidence type="ECO:0000256" key="10">
    <source>
        <dbReference type="ARBA" id="ARBA00023065"/>
    </source>
</evidence>
<dbReference type="SUPFAM" id="SSF47473">
    <property type="entry name" value="EF-hand"/>
    <property type="match status" value="1"/>
</dbReference>
<keyword evidence="10" id="KW-0406">Ion transport</keyword>
<dbReference type="PANTHER" id="PTHR12294">
    <property type="entry name" value="EF HAND DOMAIN FAMILY A1,A2-RELATED"/>
    <property type="match status" value="1"/>
</dbReference>
<evidence type="ECO:0000256" key="1">
    <source>
        <dbReference type="ARBA" id="ARBA00004273"/>
    </source>
</evidence>
<evidence type="ECO:0000256" key="12">
    <source>
        <dbReference type="ARBA" id="ARBA00023136"/>
    </source>
</evidence>
<keyword evidence="3" id="KW-0813">Transport</keyword>
<evidence type="ECO:0000256" key="6">
    <source>
        <dbReference type="ARBA" id="ARBA00022737"/>
    </source>
</evidence>
<dbReference type="EMBL" id="VRMN01000003">
    <property type="protein sequence ID" value="KAA8495810.1"/>
    <property type="molecule type" value="Genomic_DNA"/>
</dbReference>
<dbReference type="GO" id="GO:0005509">
    <property type="term" value="F:calcium ion binding"/>
    <property type="evidence" value="ECO:0007669"/>
    <property type="project" value="InterPro"/>
</dbReference>
<dbReference type="OrthoDB" id="191686at2759"/>
<dbReference type="AlphaFoldDB" id="A0A5J4YXX8"/>
<evidence type="ECO:0000313" key="16">
    <source>
        <dbReference type="EMBL" id="KAA8495810.1"/>
    </source>
</evidence>
<keyword evidence="4" id="KW-0109">Calcium transport</keyword>
<dbReference type="OMA" id="YPEYMFF"/>
<evidence type="ECO:0000256" key="3">
    <source>
        <dbReference type="ARBA" id="ARBA00022448"/>
    </source>
</evidence>
<evidence type="ECO:0000256" key="5">
    <source>
        <dbReference type="ARBA" id="ARBA00022723"/>
    </source>
</evidence>
<organism evidence="16 17">
    <name type="scientific">Porphyridium purpureum</name>
    <name type="common">Red alga</name>
    <name type="synonym">Porphyridium cruentum</name>
    <dbReference type="NCBI Taxonomy" id="35688"/>
    <lineage>
        <taxon>Eukaryota</taxon>
        <taxon>Rhodophyta</taxon>
        <taxon>Bangiophyceae</taxon>
        <taxon>Porphyridiales</taxon>
        <taxon>Porphyridiaceae</taxon>
        <taxon>Porphyridium</taxon>
    </lineage>
</organism>
<evidence type="ECO:0000259" key="15">
    <source>
        <dbReference type="PROSITE" id="PS50222"/>
    </source>
</evidence>
<dbReference type="GO" id="GO:0005758">
    <property type="term" value="C:mitochondrial intermembrane space"/>
    <property type="evidence" value="ECO:0007669"/>
    <property type="project" value="UniProtKB-SubCell"/>
</dbReference>
<keyword evidence="8" id="KW-0106">Calcium</keyword>
<dbReference type="GO" id="GO:0051560">
    <property type="term" value="P:mitochondrial calcium ion homeostasis"/>
    <property type="evidence" value="ECO:0007669"/>
    <property type="project" value="TreeGrafter"/>
</dbReference>
<keyword evidence="17" id="KW-1185">Reference proteome</keyword>
<dbReference type="SMART" id="SM00054">
    <property type="entry name" value="EFh"/>
    <property type="match status" value="1"/>
</dbReference>
<evidence type="ECO:0000256" key="2">
    <source>
        <dbReference type="ARBA" id="ARBA00004569"/>
    </source>
</evidence>
<name>A0A5J4YXX8_PORPP</name>
<keyword evidence="12" id="KW-0472">Membrane</keyword>
<feature type="compositionally biased region" description="Basic and acidic residues" evidence="14">
    <location>
        <begin position="43"/>
        <end position="54"/>
    </location>
</feature>
<evidence type="ECO:0000313" key="17">
    <source>
        <dbReference type="Proteomes" id="UP000324585"/>
    </source>
</evidence>
<accession>A0A5J4YXX8</accession>
<dbReference type="InterPro" id="IPR018247">
    <property type="entry name" value="EF_Hand_1_Ca_BS"/>
</dbReference>
<dbReference type="PANTHER" id="PTHR12294:SF1">
    <property type="entry name" value="CALCIUM UPTAKE PROTEIN 1, MITOCHONDRIAL"/>
    <property type="match status" value="1"/>
</dbReference>
<dbReference type="InterPro" id="IPR011992">
    <property type="entry name" value="EF-hand-dom_pair"/>
</dbReference>
<dbReference type="GO" id="GO:1990246">
    <property type="term" value="C:uniplex complex"/>
    <property type="evidence" value="ECO:0007669"/>
    <property type="project" value="TreeGrafter"/>
</dbReference>
<protein>
    <submittedName>
        <fullName evidence="16">Calcium uptake protein, mitochondrial</fullName>
    </submittedName>
</protein>
<keyword evidence="9" id="KW-0809">Transit peptide</keyword>